<evidence type="ECO:0000256" key="5">
    <source>
        <dbReference type="ARBA" id="ARBA00035648"/>
    </source>
</evidence>
<name>A0A399J926_9RHOB</name>
<evidence type="ECO:0000313" key="9">
    <source>
        <dbReference type="Proteomes" id="UP000265848"/>
    </source>
</evidence>
<dbReference type="NCBIfam" id="TIGR00255">
    <property type="entry name" value="YicC/YloC family endoribonuclease"/>
    <property type="match status" value="1"/>
</dbReference>
<dbReference type="Proteomes" id="UP000265848">
    <property type="component" value="Unassembled WGS sequence"/>
</dbReference>
<feature type="domain" description="Endoribonuclease YicC-like N-terminal" evidence="6">
    <location>
        <begin position="3"/>
        <end position="159"/>
    </location>
</feature>
<dbReference type="InterPro" id="IPR013527">
    <property type="entry name" value="YicC-like_N"/>
</dbReference>
<feature type="domain" description="Endoribonuclease YicC-like C-terminal" evidence="7">
    <location>
        <begin position="178"/>
        <end position="295"/>
    </location>
</feature>
<dbReference type="Pfam" id="PF03755">
    <property type="entry name" value="YicC-like_N"/>
    <property type="match status" value="1"/>
</dbReference>
<gene>
    <name evidence="8" type="ORF">DL237_00415</name>
</gene>
<dbReference type="OrthoDB" id="9771229at2"/>
<keyword evidence="4" id="KW-0378">Hydrolase</keyword>
<evidence type="ECO:0000256" key="2">
    <source>
        <dbReference type="ARBA" id="ARBA00022722"/>
    </source>
</evidence>
<dbReference type="GO" id="GO:0016787">
    <property type="term" value="F:hydrolase activity"/>
    <property type="evidence" value="ECO:0007669"/>
    <property type="project" value="UniProtKB-KW"/>
</dbReference>
<dbReference type="PANTHER" id="PTHR30636">
    <property type="entry name" value="UPF0701 PROTEIN YICC"/>
    <property type="match status" value="1"/>
</dbReference>
<evidence type="ECO:0000259" key="6">
    <source>
        <dbReference type="Pfam" id="PF03755"/>
    </source>
</evidence>
<keyword evidence="9" id="KW-1185">Reference proteome</keyword>
<dbReference type="AlphaFoldDB" id="A0A399J926"/>
<evidence type="ECO:0000256" key="4">
    <source>
        <dbReference type="ARBA" id="ARBA00022801"/>
    </source>
</evidence>
<dbReference type="EMBL" id="QWJJ01000001">
    <property type="protein sequence ID" value="RII40522.1"/>
    <property type="molecule type" value="Genomic_DNA"/>
</dbReference>
<dbReference type="PANTHER" id="PTHR30636:SF3">
    <property type="entry name" value="UPF0701 PROTEIN YICC"/>
    <property type="match status" value="1"/>
</dbReference>
<organism evidence="8 9">
    <name type="scientific">Pseudooceanicola sediminis</name>
    <dbReference type="NCBI Taxonomy" id="2211117"/>
    <lineage>
        <taxon>Bacteria</taxon>
        <taxon>Pseudomonadati</taxon>
        <taxon>Pseudomonadota</taxon>
        <taxon>Alphaproteobacteria</taxon>
        <taxon>Rhodobacterales</taxon>
        <taxon>Paracoccaceae</taxon>
        <taxon>Pseudooceanicola</taxon>
    </lineage>
</organism>
<evidence type="ECO:0000259" key="7">
    <source>
        <dbReference type="Pfam" id="PF08340"/>
    </source>
</evidence>
<protein>
    <submittedName>
        <fullName evidence="8">YicC family protein</fullName>
    </submittedName>
</protein>
<dbReference type="RefSeq" id="WP_119397043.1">
    <property type="nucleotide sequence ID" value="NZ_QWJJ01000001.1"/>
</dbReference>
<accession>A0A399J926</accession>
<keyword evidence="3" id="KW-0255">Endonuclease</keyword>
<dbReference type="Pfam" id="PF08340">
    <property type="entry name" value="YicC-like_C"/>
    <property type="match status" value="1"/>
</dbReference>
<evidence type="ECO:0000256" key="3">
    <source>
        <dbReference type="ARBA" id="ARBA00022759"/>
    </source>
</evidence>
<evidence type="ECO:0000256" key="1">
    <source>
        <dbReference type="ARBA" id="ARBA00001968"/>
    </source>
</evidence>
<dbReference type="GO" id="GO:0004521">
    <property type="term" value="F:RNA endonuclease activity"/>
    <property type="evidence" value="ECO:0007669"/>
    <property type="project" value="InterPro"/>
</dbReference>
<sequence>MARSMTAFSSLKGGEAGYSWSWELRSVNGKGLDLRLRLPDWVPGLEAALRARLARALVRGNVTLNLRLTREESGGTLRVDAGQLEAALGALEAVENAAMARGMTLAPSRAADLLAVRGVLETSGAPEDHDGLLAALIEDFTPLLADFVAMRDREGAAISAVLAQQVTQIEALVGRAAEVVEARQPRMAEAVQAALERVAGSAGLDPQRMAQELALIAIKADVTEELDRLRAHVGAARDLLGQEGSIGRKLDFLTQEFNREANTLCAKAQDSALTAIGLELKAVIDQLREQVQNIE</sequence>
<dbReference type="InterPro" id="IPR005229">
    <property type="entry name" value="YicC/YloC-like"/>
</dbReference>
<comment type="similarity">
    <text evidence="5">Belongs to the YicC/YloC family.</text>
</comment>
<dbReference type="InterPro" id="IPR013551">
    <property type="entry name" value="YicC-like_C"/>
</dbReference>
<keyword evidence="2" id="KW-0540">Nuclease</keyword>
<evidence type="ECO:0000313" key="8">
    <source>
        <dbReference type="EMBL" id="RII40522.1"/>
    </source>
</evidence>
<comment type="cofactor">
    <cofactor evidence="1">
        <name>a divalent metal cation</name>
        <dbReference type="ChEBI" id="CHEBI:60240"/>
    </cofactor>
</comment>
<proteinExistence type="inferred from homology"/>
<reference evidence="8 9" key="1">
    <citation type="submission" date="2018-08" db="EMBL/GenBank/DDBJ databases">
        <title>Pseudooceanicola sediminis CY03 in the family Rhodobacteracea.</title>
        <authorList>
            <person name="Zhang Y.-J."/>
        </authorList>
    </citation>
    <scope>NUCLEOTIDE SEQUENCE [LARGE SCALE GENOMIC DNA]</scope>
    <source>
        <strain evidence="8 9">CY03</strain>
    </source>
</reference>
<comment type="caution">
    <text evidence="8">The sequence shown here is derived from an EMBL/GenBank/DDBJ whole genome shotgun (WGS) entry which is preliminary data.</text>
</comment>